<dbReference type="SMART" id="SM00387">
    <property type="entry name" value="HATPase_c"/>
    <property type="match status" value="1"/>
</dbReference>
<dbReference type="InterPro" id="IPR003594">
    <property type="entry name" value="HATPase_dom"/>
</dbReference>
<dbReference type="Pfam" id="PF02518">
    <property type="entry name" value="HATPase_c"/>
    <property type="match status" value="1"/>
</dbReference>
<dbReference type="InterPro" id="IPR003661">
    <property type="entry name" value="HisK_dim/P_dom"/>
</dbReference>
<dbReference type="FunFam" id="3.30.565.10:FF:000006">
    <property type="entry name" value="Sensor histidine kinase WalK"/>
    <property type="match status" value="1"/>
</dbReference>
<dbReference type="InterPro" id="IPR013656">
    <property type="entry name" value="PAS_4"/>
</dbReference>
<comment type="catalytic activity">
    <reaction evidence="1">
        <text>ATP + protein L-histidine = ADP + protein N-phospho-L-histidine.</text>
        <dbReference type="EC" id="2.7.13.3"/>
    </reaction>
</comment>
<keyword evidence="10" id="KW-1185">Reference proteome</keyword>
<dbReference type="PROSITE" id="PS50109">
    <property type="entry name" value="HIS_KIN"/>
    <property type="match status" value="1"/>
</dbReference>
<evidence type="ECO:0000259" key="8">
    <source>
        <dbReference type="PROSITE" id="PS50113"/>
    </source>
</evidence>
<dbReference type="InterPro" id="IPR000700">
    <property type="entry name" value="PAS-assoc_C"/>
</dbReference>
<keyword evidence="3" id="KW-0597">Phosphoprotein</keyword>
<evidence type="ECO:0000256" key="2">
    <source>
        <dbReference type="ARBA" id="ARBA00012438"/>
    </source>
</evidence>
<dbReference type="EMBL" id="SDVB01000420">
    <property type="protein sequence ID" value="RYB95959.1"/>
    <property type="molecule type" value="Genomic_DNA"/>
</dbReference>
<reference evidence="9 10" key="1">
    <citation type="submission" date="2019-01" db="EMBL/GenBank/DDBJ databases">
        <authorList>
            <person name="Deng T."/>
        </authorList>
    </citation>
    <scope>NUCLEOTIDE SEQUENCE [LARGE SCALE GENOMIC DNA]</scope>
    <source>
        <strain evidence="9 10">F8825</strain>
    </source>
</reference>
<evidence type="ECO:0000256" key="1">
    <source>
        <dbReference type="ARBA" id="ARBA00000085"/>
    </source>
</evidence>
<dbReference type="CDD" id="cd00075">
    <property type="entry name" value="HATPase"/>
    <property type="match status" value="1"/>
</dbReference>
<evidence type="ECO:0000256" key="3">
    <source>
        <dbReference type="ARBA" id="ARBA00022553"/>
    </source>
</evidence>
<dbReference type="InterPro" id="IPR000014">
    <property type="entry name" value="PAS"/>
</dbReference>
<dbReference type="InterPro" id="IPR004358">
    <property type="entry name" value="Sig_transdc_His_kin-like_C"/>
</dbReference>
<dbReference type="SUPFAM" id="SSF55785">
    <property type="entry name" value="PYP-like sensor domain (PAS domain)"/>
    <property type="match status" value="2"/>
</dbReference>
<sequence length="546" mass="59666">MQQQQTLLGPERGYMSGTDVSVTGLLPAMSFGEPCLAMAEAPDGVMIENLEFALDLDRTGITVFDAGGRLTYANRAFLSLYGLSGVGNIRGQSVLEVAARVRPASMTASSAQNCLAPAGWQEEQMGEQHYDIPLASGGIVHVSHHACSDGGWVSRHVPAANVFPVSQSVDELIPLQTLIDQLPDYLWIKDASSRFLVANLALARDSGREKSSDIIGLTDFDLHEHGKASQFYAKERGILLNGTPMLDEEECIVDAAGREKWLSSSKIPLRSTQGEIVGLIGVARDITARKKAEELRQRAFELEESARGLAAALEKERHLNAMQRQFVSMASHEFRTPLAIIDGAAQRLVRRRDELSPDFVGEKSQQIRQAVSRMVELMESILSFGKLEAGAIAITPVPVSLRELLSTCCRRQESLSKGHRIVMETDALPDKIMADRSAIEQVFTNLLSNAVKYSLQPSSIVVRGWCEDNEVRVTVKDHGIGIDADDLPRMFERYFRARTSTGIAGTGIGLNLVKQLIELHGGRISVESKRGEGSEFTISLPLGAVE</sequence>
<proteinExistence type="predicted"/>
<dbReference type="InterPro" id="IPR036097">
    <property type="entry name" value="HisK_dim/P_sf"/>
</dbReference>
<feature type="domain" description="PAC" evidence="8">
    <location>
        <begin position="246"/>
        <end position="298"/>
    </location>
</feature>
<evidence type="ECO:0000256" key="4">
    <source>
        <dbReference type="ARBA" id="ARBA00022679"/>
    </source>
</evidence>
<dbReference type="Proteomes" id="UP000291088">
    <property type="component" value="Unassembled WGS sequence"/>
</dbReference>
<evidence type="ECO:0000256" key="5">
    <source>
        <dbReference type="ARBA" id="ARBA00022777"/>
    </source>
</evidence>
<dbReference type="SUPFAM" id="SSF55874">
    <property type="entry name" value="ATPase domain of HSP90 chaperone/DNA topoisomerase II/histidine kinase"/>
    <property type="match status" value="1"/>
</dbReference>
<dbReference type="SMART" id="SM00388">
    <property type="entry name" value="HisKA"/>
    <property type="match status" value="1"/>
</dbReference>
<dbReference type="PANTHER" id="PTHR43711:SF26">
    <property type="entry name" value="SENSOR HISTIDINE KINASE RCSC"/>
    <property type="match status" value="1"/>
</dbReference>
<dbReference type="AlphaFoldDB" id="A0A4Q2S6G5"/>
<dbReference type="Gene3D" id="3.30.565.10">
    <property type="entry name" value="Histidine kinase-like ATPase, C-terminal domain"/>
    <property type="match status" value="1"/>
</dbReference>
<evidence type="ECO:0000313" key="9">
    <source>
        <dbReference type="EMBL" id="RYB95959.1"/>
    </source>
</evidence>
<dbReference type="InterPro" id="IPR035965">
    <property type="entry name" value="PAS-like_dom_sf"/>
</dbReference>
<organism evidence="9 10">
    <name type="scientific">Ciceribacter ferrooxidans</name>
    <dbReference type="NCBI Taxonomy" id="2509717"/>
    <lineage>
        <taxon>Bacteria</taxon>
        <taxon>Pseudomonadati</taxon>
        <taxon>Pseudomonadota</taxon>
        <taxon>Alphaproteobacteria</taxon>
        <taxon>Hyphomicrobiales</taxon>
        <taxon>Rhizobiaceae</taxon>
        <taxon>Ciceribacter</taxon>
    </lineage>
</organism>
<name>A0A4Q2S6G5_9HYPH</name>
<dbReference type="CDD" id="cd00082">
    <property type="entry name" value="HisKA"/>
    <property type="match status" value="1"/>
</dbReference>
<dbReference type="CDD" id="cd00130">
    <property type="entry name" value="PAS"/>
    <property type="match status" value="1"/>
</dbReference>
<evidence type="ECO:0000259" key="7">
    <source>
        <dbReference type="PROSITE" id="PS50109"/>
    </source>
</evidence>
<evidence type="ECO:0000256" key="6">
    <source>
        <dbReference type="ARBA" id="ARBA00023012"/>
    </source>
</evidence>
<dbReference type="Pfam" id="PF00512">
    <property type="entry name" value="HisKA"/>
    <property type="match status" value="1"/>
</dbReference>
<evidence type="ECO:0000313" key="10">
    <source>
        <dbReference type="Proteomes" id="UP000291088"/>
    </source>
</evidence>
<keyword evidence="4" id="KW-0808">Transferase</keyword>
<dbReference type="PANTHER" id="PTHR43711">
    <property type="entry name" value="TWO-COMPONENT HISTIDINE KINASE"/>
    <property type="match status" value="1"/>
</dbReference>
<dbReference type="InterPro" id="IPR050736">
    <property type="entry name" value="Sensor_HK_Regulatory"/>
</dbReference>
<dbReference type="NCBIfam" id="TIGR00229">
    <property type="entry name" value="sensory_box"/>
    <property type="match status" value="1"/>
</dbReference>
<dbReference type="PRINTS" id="PR00344">
    <property type="entry name" value="BCTRLSENSOR"/>
</dbReference>
<feature type="domain" description="Histidine kinase" evidence="7">
    <location>
        <begin position="329"/>
        <end position="544"/>
    </location>
</feature>
<dbReference type="PROSITE" id="PS50113">
    <property type="entry name" value="PAC"/>
    <property type="match status" value="1"/>
</dbReference>
<keyword evidence="6" id="KW-0902">Two-component regulatory system</keyword>
<dbReference type="InterPro" id="IPR005467">
    <property type="entry name" value="His_kinase_dom"/>
</dbReference>
<dbReference type="SUPFAM" id="SSF47384">
    <property type="entry name" value="Homodimeric domain of signal transducing histidine kinase"/>
    <property type="match status" value="1"/>
</dbReference>
<accession>A0A4Q2S6G5</accession>
<dbReference type="SMART" id="SM00091">
    <property type="entry name" value="PAS"/>
    <property type="match status" value="2"/>
</dbReference>
<dbReference type="OrthoDB" id="9806130at2"/>
<dbReference type="Gene3D" id="1.10.287.130">
    <property type="match status" value="1"/>
</dbReference>
<dbReference type="Pfam" id="PF08448">
    <property type="entry name" value="PAS_4"/>
    <property type="match status" value="1"/>
</dbReference>
<dbReference type="InterPro" id="IPR036890">
    <property type="entry name" value="HATPase_C_sf"/>
</dbReference>
<comment type="caution">
    <text evidence="9">The sequence shown here is derived from an EMBL/GenBank/DDBJ whole genome shotgun (WGS) entry which is preliminary data.</text>
</comment>
<dbReference type="GO" id="GO:0000155">
    <property type="term" value="F:phosphorelay sensor kinase activity"/>
    <property type="evidence" value="ECO:0007669"/>
    <property type="project" value="InterPro"/>
</dbReference>
<keyword evidence="5 9" id="KW-0418">Kinase</keyword>
<dbReference type="Pfam" id="PF12860">
    <property type="entry name" value="PAS_7"/>
    <property type="match status" value="1"/>
</dbReference>
<gene>
    <name evidence="9" type="ORF">EUU22_24455</name>
</gene>
<dbReference type="EC" id="2.7.13.3" evidence="2"/>
<dbReference type="Gene3D" id="3.30.450.20">
    <property type="entry name" value="PAS domain"/>
    <property type="match status" value="1"/>
</dbReference>
<protein>
    <recommendedName>
        <fullName evidence="2">histidine kinase</fullName>
        <ecNumber evidence="2">2.7.13.3</ecNumber>
    </recommendedName>
</protein>